<evidence type="ECO:0000256" key="8">
    <source>
        <dbReference type="ARBA" id="ARBA00023136"/>
    </source>
</evidence>
<dbReference type="SUPFAM" id="SSF69593">
    <property type="entry name" value="Glycerol-3-phosphate (1)-acyltransferase"/>
    <property type="match status" value="1"/>
</dbReference>
<evidence type="ECO:0000256" key="6">
    <source>
        <dbReference type="ARBA" id="ARBA00023098"/>
    </source>
</evidence>
<dbReference type="WBParaSite" id="nOo.2.0.1.t03057-RA">
    <property type="protein sequence ID" value="nOo.2.0.1.t03057-RA"/>
    <property type="gene ID" value="nOo.2.0.1.g03057"/>
</dbReference>
<dbReference type="STRING" id="42157.A0A182E4Y3"/>
<dbReference type="GO" id="GO:0035965">
    <property type="term" value="P:cardiolipin acyl-chain remodeling"/>
    <property type="evidence" value="ECO:0007669"/>
    <property type="project" value="TreeGrafter"/>
</dbReference>
<dbReference type="GO" id="GO:0005741">
    <property type="term" value="C:mitochondrial outer membrane"/>
    <property type="evidence" value="ECO:0007669"/>
    <property type="project" value="UniProtKB-SubCell"/>
</dbReference>
<dbReference type="PANTHER" id="PTHR12497">
    <property type="entry name" value="TAZ PROTEIN TAFAZZIN"/>
    <property type="match status" value="1"/>
</dbReference>
<evidence type="ECO:0000256" key="11">
    <source>
        <dbReference type="ARBA" id="ARBA00047906"/>
    </source>
</evidence>
<dbReference type="GO" id="GO:0047184">
    <property type="term" value="F:1-acylglycerophosphocholine O-acyltransferase activity"/>
    <property type="evidence" value="ECO:0007669"/>
    <property type="project" value="TreeGrafter"/>
</dbReference>
<keyword evidence="4" id="KW-1000">Mitochondrion outer membrane</keyword>
<evidence type="ECO:0000256" key="5">
    <source>
        <dbReference type="ARBA" id="ARBA00022792"/>
    </source>
</evidence>
<evidence type="ECO:0000256" key="10">
    <source>
        <dbReference type="ARBA" id="ARBA00024323"/>
    </source>
</evidence>
<protein>
    <recommendedName>
        <fullName evidence="13">Tafazzin family protein</fullName>
    </recommendedName>
</protein>
<evidence type="ECO:0000256" key="13">
    <source>
        <dbReference type="RuleBase" id="RU365062"/>
    </source>
</evidence>
<keyword evidence="8" id="KW-0472">Membrane</keyword>
<dbReference type="PANTHER" id="PTHR12497:SF0">
    <property type="entry name" value="TAFAZZIN"/>
    <property type="match status" value="1"/>
</dbReference>
<dbReference type="InterPro" id="IPR000872">
    <property type="entry name" value="Tafazzin"/>
</dbReference>
<proteinExistence type="inferred from homology"/>
<comment type="catalytic activity">
    <reaction evidence="12">
        <text>1,2-di-(9Z-octadecenoyl)-sn-glycero-3-phosphocholine + 1-hexadecanoyl-sn-glycero-3-phosphocholine = 1-hexadecanoyl-2-(9Z-octadecenoyl)-sn-glycero-3-phosphocholine + 1-(9Z-octadecenoyl)-sn-glycero-3-phosphocholine</text>
        <dbReference type="Rhea" id="RHEA:43816"/>
        <dbReference type="ChEBI" id="CHEBI:28610"/>
        <dbReference type="ChEBI" id="CHEBI:72998"/>
        <dbReference type="ChEBI" id="CHEBI:73001"/>
        <dbReference type="ChEBI" id="CHEBI:74669"/>
    </reaction>
    <physiologicalReaction direction="left-to-right" evidence="12">
        <dbReference type="Rhea" id="RHEA:43817"/>
    </physiologicalReaction>
    <physiologicalReaction direction="right-to-left" evidence="12">
        <dbReference type="Rhea" id="RHEA:43818"/>
    </physiologicalReaction>
</comment>
<comment type="subcellular location">
    <subcellularLocation>
        <location evidence="1">Mitochondrion inner membrane</location>
        <topology evidence="1">Peripheral membrane protein</topology>
        <orientation evidence="1">Intermembrane side</orientation>
    </subcellularLocation>
    <subcellularLocation>
        <location evidence="10">Mitochondrion outer membrane</location>
        <topology evidence="10">Peripheral membrane protein</topology>
        <orientation evidence="10">Intermembrane side</orientation>
    </subcellularLocation>
</comment>
<dbReference type="PRINTS" id="PR00979">
    <property type="entry name" value="TAFAZZIN"/>
</dbReference>
<feature type="domain" description="Phospholipid/glycerol acyltransferase" evidence="14">
    <location>
        <begin position="89"/>
        <end position="212"/>
    </location>
</feature>
<reference evidence="15 16" key="2">
    <citation type="submission" date="2018-08" db="EMBL/GenBank/DDBJ databases">
        <authorList>
            <person name="Laetsch R D."/>
            <person name="Stevens L."/>
            <person name="Kumar S."/>
            <person name="Blaxter L. M."/>
        </authorList>
    </citation>
    <scope>NUCLEOTIDE SEQUENCE [LARGE SCALE GENOMIC DNA]</scope>
</reference>
<name>A0A182E4Y3_ONCOC</name>
<evidence type="ECO:0000256" key="2">
    <source>
        <dbReference type="ARBA" id="ARBA00010524"/>
    </source>
</evidence>
<organism evidence="17">
    <name type="scientific">Onchocerca ochengi</name>
    <name type="common">Filarial nematode worm</name>
    <dbReference type="NCBI Taxonomy" id="42157"/>
    <lineage>
        <taxon>Eukaryota</taxon>
        <taxon>Metazoa</taxon>
        <taxon>Ecdysozoa</taxon>
        <taxon>Nematoda</taxon>
        <taxon>Chromadorea</taxon>
        <taxon>Rhabditida</taxon>
        <taxon>Spirurina</taxon>
        <taxon>Spiruromorpha</taxon>
        <taxon>Filarioidea</taxon>
        <taxon>Onchocercidae</taxon>
        <taxon>Onchocerca</taxon>
    </lineage>
</organism>
<evidence type="ECO:0000259" key="14">
    <source>
        <dbReference type="SMART" id="SM00563"/>
    </source>
</evidence>
<keyword evidence="16" id="KW-1185">Reference proteome</keyword>
<evidence type="ECO:0000256" key="3">
    <source>
        <dbReference type="ARBA" id="ARBA00022679"/>
    </source>
</evidence>
<dbReference type="Proteomes" id="UP000271087">
    <property type="component" value="Unassembled WGS sequence"/>
</dbReference>
<evidence type="ECO:0000256" key="4">
    <source>
        <dbReference type="ARBA" id="ARBA00022787"/>
    </source>
</evidence>
<evidence type="ECO:0000256" key="1">
    <source>
        <dbReference type="ARBA" id="ARBA00004137"/>
    </source>
</evidence>
<comment type="catalytic activity">
    <reaction evidence="11">
        <text>1'-[1,2-diacyl-sn-glycero-3-phospho],3'-[1-acyl-sn-glycero-3-phospho]-glycerol + a 1,2-diacyl-sn-glycero-3-phosphocholine = a cardiolipin + a 1-acyl-sn-glycero-3-phosphocholine</text>
        <dbReference type="Rhea" id="RHEA:33731"/>
        <dbReference type="ChEBI" id="CHEBI:57643"/>
        <dbReference type="ChEBI" id="CHEBI:58168"/>
        <dbReference type="ChEBI" id="CHEBI:62237"/>
        <dbReference type="ChEBI" id="CHEBI:64743"/>
    </reaction>
    <physiologicalReaction direction="left-to-right" evidence="11">
        <dbReference type="Rhea" id="RHEA:33732"/>
    </physiologicalReaction>
    <physiologicalReaction direction="right-to-left" evidence="11">
        <dbReference type="Rhea" id="RHEA:33733"/>
    </physiologicalReaction>
</comment>
<keyword evidence="3" id="KW-0808">Transferase</keyword>
<evidence type="ECO:0000256" key="12">
    <source>
        <dbReference type="ARBA" id="ARBA00049543"/>
    </source>
</evidence>
<evidence type="ECO:0000256" key="9">
    <source>
        <dbReference type="ARBA" id="ARBA00023315"/>
    </source>
</evidence>
<dbReference type="AlphaFoldDB" id="A0A182E4Y3"/>
<reference evidence="17" key="1">
    <citation type="submission" date="2016-06" db="UniProtKB">
        <authorList>
            <consortium name="WormBaseParasite"/>
        </authorList>
    </citation>
    <scope>IDENTIFICATION</scope>
</reference>
<evidence type="ECO:0000313" key="17">
    <source>
        <dbReference type="WBParaSite" id="nOo.2.0.1.t03057-RA"/>
    </source>
</evidence>
<dbReference type="Pfam" id="PF01553">
    <property type="entry name" value="Acyltransferase"/>
    <property type="match status" value="1"/>
</dbReference>
<accession>A0A182E4Y3</accession>
<evidence type="ECO:0000313" key="15">
    <source>
        <dbReference type="EMBL" id="VDK67785.1"/>
    </source>
</evidence>
<comment type="similarity">
    <text evidence="2 13">Belongs to the taffazin family.</text>
</comment>
<keyword evidence="5" id="KW-0999">Mitochondrion inner membrane</keyword>
<keyword evidence="6" id="KW-0443">Lipid metabolism</keyword>
<dbReference type="EMBL" id="UYRW01000545">
    <property type="protein sequence ID" value="VDK67785.1"/>
    <property type="molecule type" value="Genomic_DNA"/>
</dbReference>
<dbReference type="OrthoDB" id="193467at2759"/>
<dbReference type="SMART" id="SM00563">
    <property type="entry name" value="PlsC"/>
    <property type="match status" value="1"/>
</dbReference>
<dbReference type="GO" id="GO:0005743">
    <property type="term" value="C:mitochondrial inner membrane"/>
    <property type="evidence" value="ECO:0007669"/>
    <property type="project" value="UniProtKB-SubCell"/>
</dbReference>
<dbReference type="InterPro" id="IPR002123">
    <property type="entry name" value="Plipid/glycerol_acylTrfase"/>
</dbReference>
<evidence type="ECO:0000256" key="7">
    <source>
        <dbReference type="ARBA" id="ARBA00023128"/>
    </source>
</evidence>
<keyword evidence="7" id="KW-0496">Mitochondrion</keyword>
<keyword evidence="9" id="KW-0012">Acyltransferase</keyword>
<sequence>MRFATLFKPGLCVINGMSVGNVFKKMGTSYGFQFQWPFPKNPNALYRFASKATLIAVLSACKLIFSLNRISVINKNRLLSVLENKSRPLITVSNHRSNMDDPLIWCLFTWHEFFSNLSRFRYTLAAHNICFTNAWHTLFFSLGKCVPIVRGEGVYQKGVDFCIEKLAENQWIHIFPEGKVTPTPIRIKWGVARMIMESPNPPIVLPIWIHRMAEVWPQSKPYYPRIGKHVTIMIGSEVDMKEHMWRFRTGSESERRKALADFVQEKLFDLGAQIDQTKF</sequence>
<evidence type="ECO:0000313" key="16">
    <source>
        <dbReference type="Proteomes" id="UP000271087"/>
    </source>
</evidence>
<dbReference type="GO" id="GO:0007007">
    <property type="term" value="P:inner mitochondrial membrane organization"/>
    <property type="evidence" value="ECO:0007669"/>
    <property type="project" value="TreeGrafter"/>
</dbReference>
<gene>
    <name evidence="15" type="ORF">NOO_LOCUS3057</name>
</gene>
<dbReference type="CDD" id="cd07989">
    <property type="entry name" value="LPLAT_AGPAT-like"/>
    <property type="match status" value="1"/>
</dbReference>